<keyword evidence="29" id="KW-1185">Reference proteome</keyword>
<evidence type="ECO:0000256" key="10">
    <source>
        <dbReference type="ARBA" id="ARBA00022777"/>
    </source>
</evidence>
<dbReference type="InterPro" id="IPR003594">
    <property type="entry name" value="HATPase_dom"/>
</dbReference>
<keyword evidence="5 21" id="KW-0597">Phosphoprotein</keyword>
<dbReference type="NCBIfam" id="TIGR00229">
    <property type="entry name" value="sensory_box"/>
    <property type="match status" value="3"/>
</dbReference>
<dbReference type="Gene3D" id="3.40.50.2300">
    <property type="match status" value="1"/>
</dbReference>
<dbReference type="InterPro" id="IPR001789">
    <property type="entry name" value="Sig_transdc_resp-reg_receiver"/>
</dbReference>
<comment type="caution">
    <text evidence="28">The sequence shown here is derived from an EMBL/GenBank/DDBJ whole genome shotgun (WGS) entry which is preliminary data.</text>
</comment>
<dbReference type="FunFam" id="3.30.565.10:FF:000010">
    <property type="entry name" value="Sensor histidine kinase RcsC"/>
    <property type="match status" value="1"/>
</dbReference>
<keyword evidence="9" id="KW-0547">Nucleotide-binding</keyword>
<comment type="subcellular location">
    <subcellularLocation>
        <location evidence="2">Cell membrane</location>
        <topology evidence="2">Multi-pass membrane protein</topology>
    </subcellularLocation>
</comment>
<dbReference type="InterPro" id="IPR029151">
    <property type="entry name" value="Sensor-like_sf"/>
</dbReference>
<keyword evidence="12 22" id="KW-1133">Transmembrane helix</keyword>
<dbReference type="GO" id="GO:0005524">
    <property type="term" value="F:ATP binding"/>
    <property type="evidence" value="ECO:0007669"/>
    <property type="project" value="UniProtKB-KW"/>
</dbReference>
<dbReference type="SUPFAM" id="SSF55874">
    <property type="entry name" value="ATPase domain of HSP90 chaperone/DNA topoisomerase II/histidine kinase"/>
    <property type="match status" value="1"/>
</dbReference>
<dbReference type="PROSITE" id="PS50110">
    <property type="entry name" value="RESPONSE_REGULATORY"/>
    <property type="match status" value="1"/>
</dbReference>
<dbReference type="Pfam" id="PF00512">
    <property type="entry name" value="HisKA"/>
    <property type="match status" value="1"/>
</dbReference>
<feature type="domain" description="PAC" evidence="26">
    <location>
        <begin position="724"/>
        <end position="776"/>
    </location>
</feature>
<keyword evidence="11" id="KW-0067">ATP-binding</keyword>
<gene>
    <name evidence="28" type="ORF">C6P61_06550</name>
</gene>
<dbReference type="PANTHER" id="PTHR45339">
    <property type="entry name" value="HYBRID SIGNAL TRANSDUCTION HISTIDINE KINASE J"/>
    <property type="match status" value="1"/>
</dbReference>
<evidence type="ECO:0000256" key="16">
    <source>
        <dbReference type="ARBA" id="ARBA00058004"/>
    </source>
</evidence>
<dbReference type="SUPFAM" id="SSF52172">
    <property type="entry name" value="CheY-like"/>
    <property type="match status" value="1"/>
</dbReference>
<evidence type="ECO:0000256" key="8">
    <source>
        <dbReference type="ARBA" id="ARBA00022729"/>
    </source>
</evidence>
<keyword evidence="4" id="KW-1003">Cell membrane</keyword>
<feature type="modified residue" description="Phosphohistidine" evidence="20">
    <location>
        <position position="1269"/>
    </location>
</feature>
<evidence type="ECO:0000256" key="11">
    <source>
        <dbReference type="ARBA" id="ARBA00022840"/>
    </source>
</evidence>
<evidence type="ECO:0000313" key="29">
    <source>
        <dbReference type="Proteomes" id="UP000238326"/>
    </source>
</evidence>
<evidence type="ECO:0000256" key="18">
    <source>
        <dbReference type="ARBA" id="ARBA00068150"/>
    </source>
</evidence>
<feature type="domain" description="HPt" evidence="27">
    <location>
        <begin position="1228"/>
        <end position="1329"/>
    </location>
</feature>
<name>A0A2S9KFW0_9BURK</name>
<evidence type="ECO:0000256" key="1">
    <source>
        <dbReference type="ARBA" id="ARBA00000085"/>
    </source>
</evidence>
<dbReference type="Pfam" id="PF00072">
    <property type="entry name" value="Response_reg"/>
    <property type="match status" value="1"/>
</dbReference>
<dbReference type="SMART" id="SM00388">
    <property type="entry name" value="HisKA"/>
    <property type="match status" value="1"/>
</dbReference>
<dbReference type="SMART" id="SM00448">
    <property type="entry name" value="REC"/>
    <property type="match status" value="1"/>
</dbReference>
<dbReference type="Gene3D" id="3.30.565.10">
    <property type="entry name" value="Histidine kinase-like ATPase, C-terminal domain"/>
    <property type="match status" value="1"/>
</dbReference>
<evidence type="ECO:0000256" key="12">
    <source>
        <dbReference type="ARBA" id="ARBA00022989"/>
    </source>
</evidence>
<keyword evidence="13" id="KW-0902">Two-component regulatory system</keyword>
<feature type="domain" description="Response regulatory" evidence="24">
    <location>
        <begin position="1062"/>
        <end position="1178"/>
    </location>
</feature>
<evidence type="ECO:0000259" key="26">
    <source>
        <dbReference type="PROSITE" id="PS50113"/>
    </source>
</evidence>
<evidence type="ECO:0000259" key="23">
    <source>
        <dbReference type="PROSITE" id="PS50109"/>
    </source>
</evidence>
<evidence type="ECO:0000313" key="28">
    <source>
        <dbReference type="EMBL" id="PRD69297.1"/>
    </source>
</evidence>
<dbReference type="SUPFAM" id="SSF47384">
    <property type="entry name" value="Homodimeric domain of signal transducing histidine kinase"/>
    <property type="match status" value="1"/>
</dbReference>
<evidence type="ECO:0000256" key="14">
    <source>
        <dbReference type="ARBA" id="ARBA00023026"/>
    </source>
</evidence>
<keyword evidence="15 22" id="KW-0472">Membrane</keyword>
<evidence type="ECO:0000256" key="19">
    <source>
        <dbReference type="ARBA" id="ARBA00070152"/>
    </source>
</evidence>
<feature type="transmembrane region" description="Helical" evidence="22">
    <location>
        <begin position="15"/>
        <end position="34"/>
    </location>
</feature>
<evidence type="ECO:0000256" key="21">
    <source>
        <dbReference type="PROSITE-ProRule" id="PRU00169"/>
    </source>
</evidence>
<dbReference type="SMART" id="SM00387">
    <property type="entry name" value="HATPase_c"/>
    <property type="match status" value="1"/>
</dbReference>
<dbReference type="InterPro" id="IPR011006">
    <property type="entry name" value="CheY-like_superfamily"/>
</dbReference>
<dbReference type="PRINTS" id="PR00344">
    <property type="entry name" value="BCTRLSENSOR"/>
</dbReference>
<dbReference type="InterPro" id="IPR000014">
    <property type="entry name" value="PAS"/>
</dbReference>
<dbReference type="SMART" id="SM00086">
    <property type="entry name" value="PAC"/>
    <property type="match status" value="3"/>
</dbReference>
<evidence type="ECO:0000259" key="24">
    <source>
        <dbReference type="PROSITE" id="PS50110"/>
    </source>
</evidence>
<dbReference type="SMART" id="SM00091">
    <property type="entry name" value="PAS"/>
    <property type="match status" value="3"/>
</dbReference>
<sequence length="1402" mass="154369">MFDLPGELAQVKRFLTLYLPPLLLVGGLTAYLGVNLSQSRQATFESGEATQLHSSALLFSQDLERPLEQLQGLAQEPALQQAFVAPPAMARSLIQHSLQSLLFRNPRYLQARWLGADGIEQVRVDRVGDTPQLVESSQLQDKSDRPYFIDTIRLPPGQLYLSTLDLNVEHGQVAVPYQPVIRAVIRLPRVQGRDQGLLVLNILAQHLIDEYVTNNPSARGEQLMLLNSQGGWLVAPDPQDAWSHLLGRDSTLARRQPQAWARIAAAPSGRMLDESGLWVWDSIDPATLFPGRLQAADRWKLVSHLDRHQLGQLWWQGWPPLLLSGGVVLLLLVFGVRRYSQLLSAHDAAAAELAAARQLEQSQVELQKSHDLLSLTEQAAGVGFWDWDLSLGPDRLNWSDQMFRLFGLEPTSVSANFDTWRQAVHPDDLPAAEAAIAEALREHRPFAATYRVIWPDGQIRWIDAFGHDSSDAAGTPTHFSGLCLDVTARKQSEQILRDLNASLESKVRERTAEIQLLAENASDVVFRGNNSGVFEWISPSVTVLVGWLPEQMIGQPFLEFIHPDDLATARAAQQRLLQGERTTFETRIRTRDGGFHWVSISAKSIFNAAGQVEARVGGWRDIQSEVMVRDQLSQSRNQIEQALAEMTASETRFHAIFAQAPIGIALTGSRSGHIYECNERYAAISGRSVEQMRHADWMQITHPDDIQPDLDNMARLNAGEIPGFQMNKRYLRPDASVVWVRMTVARIQVDPRESPRHLCMVEDITEQRQIEQSLLAAKDAAEQASRAKSAFVANMSHEVRTPMNAVLGFLDILADSGLDAQQRTLVDKVQKSSRSLLRILNDILDFSKLDAGAVDLELAPFGLEEVLRDATDLFALAASAKGLELVLDVPPGLPPHYSGDALRLGQILVNLLGNAVKFTERGSVHLAVRALADEGTQQRLRFEVKDSGIGLTPEQTQLLFQPFVQADSSTTRRFGGTGLGLTIAKRLVELMGGEIGVRSELGRGTTFWFTVLLTPDRRAEATAPPQLKPGRVPPSSSFVPLPAVEGKVPDPYQQARPIRGAKLLLVEDNLTNQEVALAMLTKMGLQVAVANNGREALQKLAEKPCALVLMDLQMPVMDGFEAAAAIRATRWGHSLPIIAMTASAFADDRRRVLDAGMNDFVSKPVDPQQLLRTLLRWLPQPPSTAETAVDARAAKAAVPQPAMAPQGMLVPPLDGFDLAQTLDRLGQDQQLLLSVLRQFLCDFKPDEWAAQFDAACLDGQRTHAQRLAHTLLGVAANVGAVRLQAAAAALDAALKDEEGDPDKLQQYRNDCLDALRAAVAAVQAGLPATNPQIQAVQQDLAAVELLLRRNRLVPVALLTSLHEHIGQHAAAMLLGTLRDQIDVFDFDRALKTLQAMQDSLSS</sequence>
<feature type="domain" description="PAC" evidence="26">
    <location>
        <begin position="582"/>
        <end position="634"/>
    </location>
</feature>
<keyword evidence="8" id="KW-0732">Signal</keyword>
<dbReference type="InterPro" id="IPR035965">
    <property type="entry name" value="PAS-like_dom_sf"/>
</dbReference>
<evidence type="ECO:0000256" key="13">
    <source>
        <dbReference type="ARBA" id="ARBA00023012"/>
    </source>
</evidence>
<evidence type="ECO:0000256" key="5">
    <source>
        <dbReference type="ARBA" id="ARBA00022553"/>
    </source>
</evidence>
<dbReference type="GO" id="GO:0000155">
    <property type="term" value="F:phosphorelay sensor kinase activity"/>
    <property type="evidence" value="ECO:0007669"/>
    <property type="project" value="InterPro"/>
</dbReference>
<feature type="modified residue" description="4-aspartylphosphate" evidence="21">
    <location>
        <position position="1111"/>
    </location>
</feature>
<dbReference type="CDD" id="cd16922">
    <property type="entry name" value="HATPase_EvgS-ArcB-TorS-like"/>
    <property type="match status" value="1"/>
</dbReference>
<keyword evidence="10" id="KW-0418">Kinase</keyword>
<feature type="domain" description="PAC" evidence="26">
    <location>
        <begin position="446"/>
        <end position="498"/>
    </location>
</feature>
<dbReference type="InterPro" id="IPR036097">
    <property type="entry name" value="HisK_dim/P_sf"/>
</dbReference>
<keyword evidence="7 22" id="KW-0812">Transmembrane</keyword>
<dbReference type="InterPro" id="IPR008207">
    <property type="entry name" value="Sig_transdc_His_kin_Hpt_dom"/>
</dbReference>
<proteinExistence type="predicted"/>
<reference evidence="28 29" key="1">
    <citation type="submission" date="2018-03" db="EMBL/GenBank/DDBJ databases">
        <title>Comparative genomics illustrates the genes involved in a hyperalkaliphilic mechanisms of Serpentinomonas isolated from highly-alkaline calcium-rich serpentinized springs.</title>
        <authorList>
            <person name="Suzuki S."/>
            <person name="Ishii S."/>
            <person name="Walworth N."/>
            <person name="Bird L."/>
            <person name="Kuenen J.G."/>
            <person name="Nealson K.H."/>
        </authorList>
    </citation>
    <scope>NUCLEOTIDE SEQUENCE [LARGE SCALE GENOMIC DNA]</scope>
    <source>
        <strain evidence="28 29">83</strain>
    </source>
</reference>
<dbReference type="Pfam" id="PF01627">
    <property type="entry name" value="Hpt"/>
    <property type="match status" value="1"/>
</dbReference>
<evidence type="ECO:0000259" key="25">
    <source>
        <dbReference type="PROSITE" id="PS50112"/>
    </source>
</evidence>
<organism evidence="28 29">
    <name type="scientific">Malikia spinosa</name>
    <dbReference type="NCBI Taxonomy" id="86180"/>
    <lineage>
        <taxon>Bacteria</taxon>
        <taxon>Pseudomonadati</taxon>
        <taxon>Pseudomonadota</taxon>
        <taxon>Betaproteobacteria</taxon>
        <taxon>Burkholderiales</taxon>
        <taxon>Comamonadaceae</taxon>
        <taxon>Malikia</taxon>
    </lineage>
</organism>
<evidence type="ECO:0000256" key="4">
    <source>
        <dbReference type="ARBA" id="ARBA00022475"/>
    </source>
</evidence>
<accession>A0A2S9KFW0</accession>
<dbReference type="Gene3D" id="1.20.120.160">
    <property type="entry name" value="HPT domain"/>
    <property type="match status" value="1"/>
</dbReference>
<keyword evidence="6" id="KW-0808">Transferase</keyword>
<feature type="transmembrane region" description="Helical" evidence="22">
    <location>
        <begin position="317"/>
        <end position="336"/>
    </location>
</feature>
<dbReference type="InterPro" id="IPR004358">
    <property type="entry name" value="Sig_transdc_His_kin-like_C"/>
</dbReference>
<dbReference type="EC" id="2.7.13.3" evidence="3"/>
<evidence type="ECO:0000256" key="22">
    <source>
        <dbReference type="SAM" id="Phobius"/>
    </source>
</evidence>
<dbReference type="Gene3D" id="2.10.70.100">
    <property type="match status" value="1"/>
</dbReference>
<dbReference type="CDD" id="cd00130">
    <property type="entry name" value="PAS"/>
    <property type="match status" value="3"/>
</dbReference>
<dbReference type="SUPFAM" id="SSF47226">
    <property type="entry name" value="Histidine-containing phosphotransfer domain, HPT domain"/>
    <property type="match status" value="1"/>
</dbReference>
<dbReference type="InterPro" id="IPR001610">
    <property type="entry name" value="PAC"/>
</dbReference>
<protein>
    <recommendedName>
        <fullName evidence="18">Sensory/regulatory protein RpfC</fullName>
        <ecNumber evidence="3">2.7.13.3</ecNumber>
    </recommendedName>
    <alternativeName>
        <fullName evidence="19">Virulence sensor protein BvgS</fullName>
    </alternativeName>
</protein>
<dbReference type="EMBL" id="PVLR01000016">
    <property type="protein sequence ID" value="PRD69297.1"/>
    <property type="molecule type" value="Genomic_DNA"/>
</dbReference>
<dbReference type="PROSITE" id="PS50109">
    <property type="entry name" value="HIS_KIN"/>
    <property type="match status" value="1"/>
</dbReference>
<dbReference type="InterPro" id="IPR000700">
    <property type="entry name" value="PAS-assoc_C"/>
</dbReference>
<dbReference type="FunFam" id="1.10.287.130:FF:000002">
    <property type="entry name" value="Two-component osmosensing histidine kinase"/>
    <property type="match status" value="1"/>
</dbReference>
<comment type="subunit">
    <text evidence="17">At low DSF concentrations, interacts with RpfF.</text>
</comment>
<evidence type="ECO:0000256" key="6">
    <source>
        <dbReference type="ARBA" id="ARBA00022679"/>
    </source>
</evidence>
<keyword evidence="14" id="KW-0843">Virulence</keyword>
<dbReference type="Pfam" id="PF08447">
    <property type="entry name" value="PAS_3"/>
    <property type="match status" value="3"/>
</dbReference>
<dbReference type="Pfam" id="PF02518">
    <property type="entry name" value="HATPase_c"/>
    <property type="match status" value="1"/>
</dbReference>
<dbReference type="PROSITE" id="PS50894">
    <property type="entry name" value="HPT"/>
    <property type="match status" value="1"/>
</dbReference>
<dbReference type="PROSITE" id="PS50113">
    <property type="entry name" value="PAC"/>
    <property type="match status" value="3"/>
</dbReference>
<comment type="function">
    <text evidence="16">Member of the two-component regulatory system BvgS/BvgA. Phosphorylates BvgA via a four-step phosphorelay in response to environmental signals.</text>
</comment>
<comment type="catalytic activity">
    <reaction evidence="1">
        <text>ATP + protein L-histidine = ADP + protein N-phospho-L-histidine.</text>
        <dbReference type="EC" id="2.7.13.3"/>
    </reaction>
</comment>
<dbReference type="SUPFAM" id="SSF103190">
    <property type="entry name" value="Sensory domain-like"/>
    <property type="match status" value="2"/>
</dbReference>
<dbReference type="PROSITE" id="PS50112">
    <property type="entry name" value="PAS"/>
    <property type="match status" value="1"/>
</dbReference>
<evidence type="ECO:0000256" key="2">
    <source>
        <dbReference type="ARBA" id="ARBA00004651"/>
    </source>
</evidence>
<evidence type="ECO:0000256" key="15">
    <source>
        <dbReference type="ARBA" id="ARBA00023136"/>
    </source>
</evidence>
<evidence type="ECO:0000259" key="27">
    <source>
        <dbReference type="PROSITE" id="PS50894"/>
    </source>
</evidence>
<feature type="domain" description="Histidine kinase" evidence="23">
    <location>
        <begin position="794"/>
        <end position="1015"/>
    </location>
</feature>
<dbReference type="Gene3D" id="3.30.450.20">
    <property type="entry name" value="PAS domain"/>
    <property type="match status" value="5"/>
</dbReference>
<evidence type="ECO:0000256" key="17">
    <source>
        <dbReference type="ARBA" id="ARBA00064003"/>
    </source>
</evidence>
<dbReference type="SUPFAM" id="SSF55785">
    <property type="entry name" value="PYP-like sensor domain (PAS domain)"/>
    <property type="match status" value="3"/>
</dbReference>
<dbReference type="Proteomes" id="UP000238326">
    <property type="component" value="Unassembled WGS sequence"/>
</dbReference>
<evidence type="ECO:0000256" key="9">
    <source>
        <dbReference type="ARBA" id="ARBA00022741"/>
    </source>
</evidence>
<feature type="domain" description="PAS" evidence="25">
    <location>
        <begin position="510"/>
        <end position="580"/>
    </location>
</feature>
<dbReference type="CDD" id="cd17546">
    <property type="entry name" value="REC_hyHK_CKI1_RcsC-like"/>
    <property type="match status" value="1"/>
</dbReference>
<dbReference type="InterPro" id="IPR003661">
    <property type="entry name" value="HisK_dim/P_dom"/>
</dbReference>
<dbReference type="PANTHER" id="PTHR45339:SF1">
    <property type="entry name" value="HYBRID SIGNAL TRANSDUCTION HISTIDINE KINASE J"/>
    <property type="match status" value="1"/>
</dbReference>
<dbReference type="CDD" id="cd00082">
    <property type="entry name" value="HisKA"/>
    <property type="match status" value="1"/>
</dbReference>
<dbReference type="GO" id="GO:0005886">
    <property type="term" value="C:plasma membrane"/>
    <property type="evidence" value="ECO:0007669"/>
    <property type="project" value="UniProtKB-SubCell"/>
</dbReference>
<dbReference type="Gene3D" id="1.10.287.130">
    <property type="match status" value="1"/>
</dbReference>
<dbReference type="InterPro" id="IPR005467">
    <property type="entry name" value="His_kinase_dom"/>
</dbReference>
<dbReference type="InterPro" id="IPR036890">
    <property type="entry name" value="HATPase_C_sf"/>
</dbReference>
<dbReference type="InterPro" id="IPR013655">
    <property type="entry name" value="PAS_fold_3"/>
</dbReference>
<dbReference type="InterPro" id="IPR048760">
    <property type="entry name" value="VP0354-like_sensor_dom"/>
</dbReference>
<evidence type="ECO:0000256" key="20">
    <source>
        <dbReference type="PROSITE-ProRule" id="PRU00110"/>
    </source>
</evidence>
<dbReference type="Pfam" id="PF21623">
    <property type="entry name" value="HK_sensor_dom_bact"/>
    <property type="match status" value="1"/>
</dbReference>
<dbReference type="InterPro" id="IPR036641">
    <property type="entry name" value="HPT_dom_sf"/>
</dbReference>
<evidence type="ECO:0000256" key="7">
    <source>
        <dbReference type="ARBA" id="ARBA00022692"/>
    </source>
</evidence>
<evidence type="ECO:0000256" key="3">
    <source>
        <dbReference type="ARBA" id="ARBA00012438"/>
    </source>
</evidence>